<dbReference type="AlphaFoldDB" id="A0A915K4X0"/>
<name>A0A915K4X0_ROMCU</name>
<accession>A0A915K4X0</accession>
<dbReference type="WBParaSite" id="nRc.2.0.1.t32895-RA">
    <property type="protein sequence ID" value="nRc.2.0.1.t32895-RA"/>
    <property type="gene ID" value="nRc.2.0.1.g32895"/>
</dbReference>
<organism evidence="1 2">
    <name type="scientific">Romanomermis culicivorax</name>
    <name type="common">Nematode worm</name>
    <dbReference type="NCBI Taxonomy" id="13658"/>
    <lineage>
        <taxon>Eukaryota</taxon>
        <taxon>Metazoa</taxon>
        <taxon>Ecdysozoa</taxon>
        <taxon>Nematoda</taxon>
        <taxon>Enoplea</taxon>
        <taxon>Dorylaimia</taxon>
        <taxon>Mermithida</taxon>
        <taxon>Mermithoidea</taxon>
        <taxon>Mermithidae</taxon>
        <taxon>Romanomermis</taxon>
    </lineage>
</organism>
<keyword evidence="1" id="KW-1185">Reference proteome</keyword>
<sequence>MSPYLKRLPFSQMGIVRQPISHAVPGQKPVASLQAFFSWQWQFREQS</sequence>
<dbReference type="Proteomes" id="UP000887565">
    <property type="component" value="Unplaced"/>
</dbReference>
<evidence type="ECO:0000313" key="2">
    <source>
        <dbReference type="WBParaSite" id="nRc.2.0.1.t32895-RA"/>
    </source>
</evidence>
<evidence type="ECO:0000313" key="1">
    <source>
        <dbReference type="Proteomes" id="UP000887565"/>
    </source>
</evidence>
<protein>
    <submittedName>
        <fullName evidence="2">Uncharacterized protein</fullName>
    </submittedName>
</protein>
<reference evidence="2" key="1">
    <citation type="submission" date="2022-11" db="UniProtKB">
        <authorList>
            <consortium name="WormBaseParasite"/>
        </authorList>
    </citation>
    <scope>IDENTIFICATION</scope>
</reference>
<proteinExistence type="predicted"/>